<protein>
    <submittedName>
        <fullName evidence="1">Uncharacterized protein</fullName>
    </submittedName>
</protein>
<dbReference type="AlphaFoldDB" id="A0A0L6U9A6"/>
<organism evidence="1 2">
    <name type="scientific">Puccinia sorghi</name>
    <dbReference type="NCBI Taxonomy" id="27349"/>
    <lineage>
        <taxon>Eukaryota</taxon>
        <taxon>Fungi</taxon>
        <taxon>Dikarya</taxon>
        <taxon>Basidiomycota</taxon>
        <taxon>Pucciniomycotina</taxon>
        <taxon>Pucciniomycetes</taxon>
        <taxon>Pucciniales</taxon>
        <taxon>Pucciniaceae</taxon>
        <taxon>Puccinia</taxon>
    </lineage>
</organism>
<dbReference type="EMBL" id="LAVV01014342">
    <property type="protein sequence ID" value="KNZ44847.1"/>
    <property type="molecule type" value="Genomic_DNA"/>
</dbReference>
<gene>
    <name evidence="1" type="ORF">VP01_8764g1</name>
</gene>
<evidence type="ECO:0000313" key="1">
    <source>
        <dbReference type="EMBL" id="KNZ44847.1"/>
    </source>
</evidence>
<comment type="caution">
    <text evidence="1">The sequence shown here is derived from an EMBL/GenBank/DDBJ whole genome shotgun (WGS) entry which is preliminary data.</text>
</comment>
<sequence>MPINIFPACRPYQKTRLFPNKPFCPQTRIRWQDEIVISKLPCTIATVLNQLNLDSPLNRLVSCPTCFATYPDDSAPRFCISTLTDELPGHPPSCGTPLLKTLVPKPVPFCYFSYQSMSPCQI</sequence>
<reference evidence="1 2" key="1">
    <citation type="submission" date="2015-08" db="EMBL/GenBank/DDBJ databases">
        <title>Next Generation Sequencing and Analysis of the Genome of Puccinia sorghi L Schw, the Causal Agent of Maize Common Rust.</title>
        <authorList>
            <person name="Rochi L."/>
            <person name="Burguener G."/>
            <person name="Darino M."/>
            <person name="Turjanski A."/>
            <person name="Kreff E."/>
            <person name="Dieguez M.J."/>
            <person name="Sacco F."/>
        </authorList>
    </citation>
    <scope>NUCLEOTIDE SEQUENCE [LARGE SCALE GENOMIC DNA]</scope>
    <source>
        <strain evidence="1 2">RO10H11247</strain>
    </source>
</reference>
<name>A0A0L6U9A6_9BASI</name>
<dbReference type="Proteomes" id="UP000037035">
    <property type="component" value="Unassembled WGS sequence"/>
</dbReference>
<proteinExistence type="predicted"/>
<keyword evidence="2" id="KW-1185">Reference proteome</keyword>
<evidence type="ECO:0000313" key="2">
    <source>
        <dbReference type="Proteomes" id="UP000037035"/>
    </source>
</evidence>
<dbReference type="VEuPathDB" id="FungiDB:VP01_8764g1"/>
<accession>A0A0L6U9A6</accession>